<reference evidence="1" key="1">
    <citation type="submission" date="2015-05" db="EMBL/GenBank/DDBJ databases">
        <title>The complete genome of Altererythrobacter atlanticus strain 26DY36.</title>
        <authorList>
            <person name="Wu Y.-H."/>
            <person name="Cheng H."/>
            <person name="Wu X.-W."/>
        </authorList>
    </citation>
    <scope>NUCLEOTIDE SEQUENCE [LARGE SCALE GENOMIC DNA]</scope>
    <source>
        <strain evidence="1">26DY36</strain>
    </source>
</reference>
<accession>A0A0F7KUT7</accession>
<dbReference type="KEGG" id="aay:WYH_02357"/>
<dbReference type="RefSeq" id="WP_053833555.1">
    <property type="nucleotide sequence ID" value="NZ_CP011452.2"/>
</dbReference>
<gene>
    <name evidence="1" type="ORF">WYH_02357</name>
</gene>
<dbReference type="AlphaFoldDB" id="A0A0F7KUT7"/>
<proteinExistence type="predicted"/>
<organism evidence="1 2">
    <name type="scientific">Croceibacterium atlanticum</name>
    <dbReference type="NCBI Taxonomy" id="1267766"/>
    <lineage>
        <taxon>Bacteria</taxon>
        <taxon>Pseudomonadati</taxon>
        <taxon>Pseudomonadota</taxon>
        <taxon>Alphaproteobacteria</taxon>
        <taxon>Sphingomonadales</taxon>
        <taxon>Erythrobacteraceae</taxon>
        <taxon>Croceibacterium</taxon>
    </lineage>
</organism>
<name>A0A0F7KUT7_9SPHN</name>
<dbReference type="PATRIC" id="fig|1267766.3.peg.2384"/>
<dbReference type="Proteomes" id="UP000034392">
    <property type="component" value="Chromosome"/>
</dbReference>
<evidence type="ECO:0000313" key="1">
    <source>
        <dbReference type="EMBL" id="AKH43389.1"/>
    </source>
</evidence>
<dbReference type="OrthoDB" id="7391866at2"/>
<dbReference type="STRING" id="1267766.WYH_02357"/>
<dbReference type="EMBL" id="CP011452">
    <property type="protein sequence ID" value="AKH43389.1"/>
    <property type="molecule type" value="Genomic_DNA"/>
</dbReference>
<evidence type="ECO:0000313" key="2">
    <source>
        <dbReference type="Proteomes" id="UP000034392"/>
    </source>
</evidence>
<keyword evidence="2" id="KW-1185">Reference proteome</keyword>
<protein>
    <submittedName>
        <fullName evidence="1">Uncharacterized protein</fullName>
    </submittedName>
</protein>
<sequence>MATAKNRSSRPPRRFTRYILLAAVLIAAAGWYYREPIDGYTRVATAFGAHTVCSCRYVAGRSIGDCKKDFEPGMEILFLSDDEEARSVTASVPLIASETATFREGYGCVLEPWGG</sequence>